<proteinExistence type="predicted"/>
<sequence>MEESSENKSNISPASSSSAADFVVLEKEKPFAGDAAVEWVDYAVQQAAIAQKNIVETLESTVSITKSRLCQIKSTSTAHLHMTIETLKDLKSDYNVYEAIAFGKIKEGVYFAASHPLATSGLVVGSGILAVKSTRRSLYYNTLRLFVNEEAMLAKANAKVQKLRDSVRTLTEESKKLEKFSSDAEVQLKRGRTKLRQAGKQIQGVISSAYKIERQAGGLKDILKELPNRDASAFRSEVSKLATQAKRERKVLNKEVNKISNYGISV</sequence>
<gene>
    <name evidence="1" type="ORF">L2E82_41236</name>
</gene>
<evidence type="ECO:0000313" key="2">
    <source>
        <dbReference type="Proteomes" id="UP001055811"/>
    </source>
</evidence>
<dbReference type="Proteomes" id="UP001055811">
    <property type="component" value="Linkage Group LG07"/>
</dbReference>
<comment type="caution">
    <text evidence="1">The sequence shown here is derived from an EMBL/GenBank/DDBJ whole genome shotgun (WGS) entry which is preliminary data.</text>
</comment>
<reference evidence="1 2" key="2">
    <citation type="journal article" date="2022" name="Mol. Ecol. Resour.">
        <title>The genomes of chicory, endive, great burdock and yacon provide insights into Asteraceae paleo-polyploidization history and plant inulin production.</title>
        <authorList>
            <person name="Fan W."/>
            <person name="Wang S."/>
            <person name="Wang H."/>
            <person name="Wang A."/>
            <person name="Jiang F."/>
            <person name="Liu H."/>
            <person name="Zhao H."/>
            <person name="Xu D."/>
            <person name="Zhang Y."/>
        </authorList>
    </citation>
    <scope>NUCLEOTIDE SEQUENCE [LARGE SCALE GENOMIC DNA]</scope>
    <source>
        <strain evidence="2">cv. Punajuju</strain>
        <tissue evidence="1">Leaves</tissue>
    </source>
</reference>
<accession>A0ACB9AN43</accession>
<name>A0ACB9AN43_CICIN</name>
<keyword evidence="2" id="KW-1185">Reference proteome</keyword>
<organism evidence="1 2">
    <name type="scientific">Cichorium intybus</name>
    <name type="common">Chicory</name>
    <dbReference type="NCBI Taxonomy" id="13427"/>
    <lineage>
        <taxon>Eukaryota</taxon>
        <taxon>Viridiplantae</taxon>
        <taxon>Streptophyta</taxon>
        <taxon>Embryophyta</taxon>
        <taxon>Tracheophyta</taxon>
        <taxon>Spermatophyta</taxon>
        <taxon>Magnoliopsida</taxon>
        <taxon>eudicotyledons</taxon>
        <taxon>Gunneridae</taxon>
        <taxon>Pentapetalae</taxon>
        <taxon>asterids</taxon>
        <taxon>campanulids</taxon>
        <taxon>Asterales</taxon>
        <taxon>Asteraceae</taxon>
        <taxon>Cichorioideae</taxon>
        <taxon>Cichorieae</taxon>
        <taxon>Cichoriinae</taxon>
        <taxon>Cichorium</taxon>
    </lineage>
</organism>
<dbReference type="EMBL" id="CM042015">
    <property type="protein sequence ID" value="KAI3711267.1"/>
    <property type="molecule type" value="Genomic_DNA"/>
</dbReference>
<protein>
    <submittedName>
        <fullName evidence="1">Uncharacterized protein</fullName>
    </submittedName>
</protein>
<reference evidence="2" key="1">
    <citation type="journal article" date="2022" name="Mol. Ecol. Resour.">
        <title>The genomes of chicory, endive, great burdock and yacon provide insights into Asteraceae palaeo-polyploidization history and plant inulin production.</title>
        <authorList>
            <person name="Fan W."/>
            <person name="Wang S."/>
            <person name="Wang H."/>
            <person name="Wang A."/>
            <person name="Jiang F."/>
            <person name="Liu H."/>
            <person name="Zhao H."/>
            <person name="Xu D."/>
            <person name="Zhang Y."/>
        </authorList>
    </citation>
    <scope>NUCLEOTIDE SEQUENCE [LARGE SCALE GENOMIC DNA]</scope>
    <source>
        <strain evidence="2">cv. Punajuju</strain>
    </source>
</reference>
<evidence type="ECO:0000313" key="1">
    <source>
        <dbReference type="EMBL" id="KAI3711267.1"/>
    </source>
</evidence>